<reference evidence="1 2" key="1">
    <citation type="submission" date="2019-07" db="EMBL/GenBank/DDBJ databases">
        <title>Novel species of Flavobacterium.</title>
        <authorList>
            <person name="Liu Q."/>
            <person name="Xin Y.-H."/>
        </authorList>
    </citation>
    <scope>NUCLEOTIDE SEQUENCE [LARGE SCALE GENOMIC DNA]</scope>
    <source>
        <strain evidence="1 2">LB1R34</strain>
    </source>
</reference>
<evidence type="ECO:0000313" key="2">
    <source>
        <dbReference type="Proteomes" id="UP000316371"/>
    </source>
</evidence>
<dbReference type="RefSeq" id="WP_144257612.1">
    <property type="nucleotide sequence ID" value="NZ_VJZT01000024.1"/>
</dbReference>
<keyword evidence="2" id="KW-1185">Reference proteome</keyword>
<accession>A0A553DRH7</accession>
<name>A0A553DRH7_9FLAO</name>
<dbReference type="AlphaFoldDB" id="A0A553DRH7"/>
<dbReference type="EMBL" id="VJZT01000024">
    <property type="protein sequence ID" value="TRX35408.1"/>
    <property type="molecule type" value="Genomic_DNA"/>
</dbReference>
<comment type="caution">
    <text evidence="1">The sequence shown here is derived from an EMBL/GenBank/DDBJ whole genome shotgun (WGS) entry which is preliminary data.</text>
</comment>
<dbReference type="OrthoDB" id="2972467at2"/>
<sequence length="206" mass="22152">MTGGAIETIGGGVGGVATAETGVGAVLGYAVAMNGVDNASAGAMQLWTGESQNTLLHKGVRATAVYAGASYDTADRVATYADISTIALGGFASYKGITSDAGMSFKAYKNSKGGTETLAKIATTNREGVKVTQRISTEFSHTFITQRMQKAYNMPNWLVNNPVNVWKLNTVQHSLIDSYRFKFLRAGFKDEVGWFGEYNWFTKFPQ</sequence>
<protein>
    <submittedName>
        <fullName evidence="1">Uncharacterized protein</fullName>
    </submittedName>
</protein>
<dbReference type="Proteomes" id="UP000316371">
    <property type="component" value="Unassembled WGS sequence"/>
</dbReference>
<gene>
    <name evidence="1" type="ORF">FNW21_15230</name>
</gene>
<evidence type="ECO:0000313" key="1">
    <source>
        <dbReference type="EMBL" id="TRX35408.1"/>
    </source>
</evidence>
<proteinExistence type="predicted"/>
<organism evidence="1 2">
    <name type="scientific">Flavobacterium restrictum</name>
    <dbReference type="NCBI Taxonomy" id="2594428"/>
    <lineage>
        <taxon>Bacteria</taxon>
        <taxon>Pseudomonadati</taxon>
        <taxon>Bacteroidota</taxon>
        <taxon>Flavobacteriia</taxon>
        <taxon>Flavobacteriales</taxon>
        <taxon>Flavobacteriaceae</taxon>
        <taxon>Flavobacterium</taxon>
    </lineage>
</organism>